<protein>
    <submittedName>
        <fullName evidence="2">Uncharacterized protein</fullName>
    </submittedName>
</protein>
<feature type="region of interest" description="Disordered" evidence="1">
    <location>
        <begin position="99"/>
        <end position="137"/>
    </location>
</feature>
<comment type="caution">
    <text evidence="2">The sequence shown here is derived from an EMBL/GenBank/DDBJ whole genome shotgun (WGS) entry which is preliminary data.</text>
</comment>
<evidence type="ECO:0000256" key="1">
    <source>
        <dbReference type="SAM" id="MobiDB-lite"/>
    </source>
</evidence>
<dbReference type="AlphaFoldDB" id="A0A9Q1FX74"/>
<accession>A0A9Q1FX74</accession>
<proteinExistence type="predicted"/>
<evidence type="ECO:0000313" key="3">
    <source>
        <dbReference type="Proteomes" id="UP001152622"/>
    </source>
</evidence>
<gene>
    <name evidence="2" type="ORF">SKAU_G00089180</name>
</gene>
<keyword evidence="3" id="KW-1185">Reference proteome</keyword>
<sequence>MAKTKELSKDTRNKIVDLHQAGKTESAIEIHGFDGCERSRNSERRHVTLRLRLGAPVVALAVEGLAPPAFPIMPARHGGLPSPWRRVAFFPTGSRIVAASPHAQTRGGYNREGVRGGLQSLPGPQLRPVAPAASSSL</sequence>
<evidence type="ECO:0000313" key="2">
    <source>
        <dbReference type="EMBL" id="KAJ8368890.1"/>
    </source>
</evidence>
<organism evidence="2 3">
    <name type="scientific">Synaphobranchus kaupii</name>
    <name type="common">Kaup's arrowtooth eel</name>
    <dbReference type="NCBI Taxonomy" id="118154"/>
    <lineage>
        <taxon>Eukaryota</taxon>
        <taxon>Metazoa</taxon>
        <taxon>Chordata</taxon>
        <taxon>Craniata</taxon>
        <taxon>Vertebrata</taxon>
        <taxon>Euteleostomi</taxon>
        <taxon>Actinopterygii</taxon>
        <taxon>Neopterygii</taxon>
        <taxon>Teleostei</taxon>
        <taxon>Anguilliformes</taxon>
        <taxon>Synaphobranchidae</taxon>
        <taxon>Synaphobranchus</taxon>
    </lineage>
</organism>
<name>A0A9Q1FX74_SYNKA</name>
<dbReference type="Gene3D" id="1.10.10.10">
    <property type="entry name" value="Winged helix-like DNA-binding domain superfamily/Winged helix DNA-binding domain"/>
    <property type="match status" value="1"/>
</dbReference>
<dbReference type="InterPro" id="IPR036388">
    <property type="entry name" value="WH-like_DNA-bd_sf"/>
</dbReference>
<dbReference type="Proteomes" id="UP001152622">
    <property type="component" value="Chromosome 3"/>
</dbReference>
<reference evidence="2" key="1">
    <citation type="journal article" date="2023" name="Science">
        <title>Genome structures resolve the early diversification of teleost fishes.</title>
        <authorList>
            <person name="Parey E."/>
            <person name="Louis A."/>
            <person name="Montfort J."/>
            <person name="Bouchez O."/>
            <person name="Roques C."/>
            <person name="Iampietro C."/>
            <person name="Lluch J."/>
            <person name="Castinel A."/>
            <person name="Donnadieu C."/>
            <person name="Desvignes T."/>
            <person name="Floi Bucao C."/>
            <person name="Jouanno E."/>
            <person name="Wen M."/>
            <person name="Mejri S."/>
            <person name="Dirks R."/>
            <person name="Jansen H."/>
            <person name="Henkel C."/>
            <person name="Chen W.J."/>
            <person name="Zahm M."/>
            <person name="Cabau C."/>
            <person name="Klopp C."/>
            <person name="Thompson A.W."/>
            <person name="Robinson-Rechavi M."/>
            <person name="Braasch I."/>
            <person name="Lecointre G."/>
            <person name="Bobe J."/>
            <person name="Postlethwait J.H."/>
            <person name="Berthelot C."/>
            <person name="Roest Crollius H."/>
            <person name="Guiguen Y."/>
        </authorList>
    </citation>
    <scope>NUCLEOTIDE SEQUENCE</scope>
    <source>
        <strain evidence="2">WJC10195</strain>
    </source>
</reference>
<dbReference type="EMBL" id="JAINUF010000003">
    <property type="protein sequence ID" value="KAJ8368890.1"/>
    <property type="molecule type" value="Genomic_DNA"/>
</dbReference>